<evidence type="ECO:0000256" key="6">
    <source>
        <dbReference type="ARBA" id="ARBA00022679"/>
    </source>
</evidence>
<evidence type="ECO:0000256" key="8">
    <source>
        <dbReference type="ARBA" id="ARBA00025330"/>
    </source>
</evidence>
<dbReference type="GO" id="GO:0005737">
    <property type="term" value="C:cytoplasm"/>
    <property type="evidence" value="ECO:0007669"/>
    <property type="project" value="UniProtKB-SubCell"/>
</dbReference>
<dbReference type="Gene3D" id="3.40.50.150">
    <property type="entry name" value="Vaccinia Virus protein VP39"/>
    <property type="match status" value="1"/>
</dbReference>
<keyword evidence="6" id="KW-0808">Transferase</keyword>
<dbReference type="GeneID" id="71927510"/>
<dbReference type="InterPro" id="IPR000682">
    <property type="entry name" value="PCMT"/>
</dbReference>
<dbReference type="KEGG" id="haad:MW046_05645"/>
<dbReference type="GO" id="GO:0004719">
    <property type="term" value="F:protein-L-isoaspartate (D-aspartate) O-methyltransferase activity"/>
    <property type="evidence" value="ECO:0007669"/>
    <property type="project" value="UniProtKB-EC"/>
</dbReference>
<dbReference type="Proteomes" id="UP000831768">
    <property type="component" value="Chromosome"/>
</dbReference>
<accession>A0A8U0A4G8</accession>
<keyword evidence="4" id="KW-0963">Cytoplasm</keyword>
<dbReference type="GO" id="GO:0032259">
    <property type="term" value="P:methylation"/>
    <property type="evidence" value="ECO:0007669"/>
    <property type="project" value="UniProtKB-KW"/>
</dbReference>
<gene>
    <name evidence="10" type="ORF">MW046_05645</name>
</gene>
<protein>
    <recommendedName>
        <fullName evidence="3">protein-L-isoaspartate(D-aspartate) O-methyltransferase</fullName>
        <ecNumber evidence="3">2.1.1.77</ecNumber>
    </recommendedName>
</protein>
<dbReference type="AlphaFoldDB" id="A0A8U0A4G8"/>
<dbReference type="InterPro" id="IPR029063">
    <property type="entry name" value="SAM-dependent_MTases_sf"/>
</dbReference>
<proteinExistence type="inferred from homology"/>
<dbReference type="SUPFAM" id="SSF53335">
    <property type="entry name" value="S-adenosyl-L-methionine-dependent methyltransferases"/>
    <property type="match status" value="1"/>
</dbReference>
<evidence type="ECO:0000313" key="10">
    <source>
        <dbReference type="EMBL" id="UPM43924.1"/>
    </source>
</evidence>
<evidence type="ECO:0000256" key="9">
    <source>
        <dbReference type="ARBA" id="ARBA00029295"/>
    </source>
</evidence>
<keyword evidence="7" id="KW-0949">S-adenosyl-L-methionine</keyword>
<evidence type="ECO:0000256" key="3">
    <source>
        <dbReference type="ARBA" id="ARBA00011890"/>
    </source>
</evidence>
<keyword evidence="11" id="KW-1185">Reference proteome</keyword>
<dbReference type="PANTHER" id="PTHR11579">
    <property type="entry name" value="PROTEIN-L-ISOASPARTATE O-METHYLTRANSFERASE"/>
    <property type="match status" value="1"/>
</dbReference>
<evidence type="ECO:0000256" key="7">
    <source>
        <dbReference type="ARBA" id="ARBA00022691"/>
    </source>
</evidence>
<evidence type="ECO:0000313" key="11">
    <source>
        <dbReference type="Proteomes" id="UP000831768"/>
    </source>
</evidence>
<comment type="subcellular location">
    <subcellularLocation>
        <location evidence="1">Cytoplasm</location>
    </subcellularLocation>
</comment>
<evidence type="ECO:0000256" key="1">
    <source>
        <dbReference type="ARBA" id="ARBA00004496"/>
    </source>
</evidence>
<name>A0A8U0A4G8_9EURY</name>
<organism evidence="10 11">
    <name type="scientific">Halocatena salina</name>
    <dbReference type="NCBI Taxonomy" id="2934340"/>
    <lineage>
        <taxon>Archaea</taxon>
        <taxon>Methanobacteriati</taxon>
        <taxon>Methanobacteriota</taxon>
        <taxon>Stenosarchaea group</taxon>
        <taxon>Halobacteria</taxon>
        <taxon>Halobacteriales</taxon>
        <taxon>Natronomonadaceae</taxon>
        <taxon>Halocatena</taxon>
    </lineage>
</organism>
<evidence type="ECO:0000256" key="4">
    <source>
        <dbReference type="ARBA" id="ARBA00022490"/>
    </source>
</evidence>
<comment type="catalytic activity">
    <reaction evidence="9">
        <text>[protein]-L-isoaspartate + S-adenosyl-L-methionine = [protein]-L-isoaspartate alpha-methyl ester + S-adenosyl-L-homocysteine</text>
        <dbReference type="Rhea" id="RHEA:12705"/>
        <dbReference type="Rhea" id="RHEA-COMP:12143"/>
        <dbReference type="Rhea" id="RHEA-COMP:12144"/>
        <dbReference type="ChEBI" id="CHEBI:57856"/>
        <dbReference type="ChEBI" id="CHEBI:59789"/>
        <dbReference type="ChEBI" id="CHEBI:90596"/>
        <dbReference type="ChEBI" id="CHEBI:90598"/>
        <dbReference type="EC" id="2.1.1.77"/>
    </reaction>
</comment>
<comment type="function">
    <text evidence="8">Catalyzes the methyl esterification of L-isoaspartyl residues in peptides and proteins that result from spontaneous decomposition of normal L-aspartyl and L-asparaginyl residues. It plays a role in the repair and/or degradation of damaged proteins.</text>
</comment>
<dbReference type="RefSeq" id="WP_247994582.1">
    <property type="nucleotide sequence ID" value="NZ_CP096019.1"/>
</dbReference>
<evidence type="ECO:0000256" key="5">
    <source>
        <dbReference type="ARBA" id="ARBA00022603"/>
    </source>
</evidence>
<dbReference type="EMBL" id="CP096019">
    <property type="protein sequence ID" value="UPM43924.1"/>
    <property type="molecule type" value="Genomic_DNA"/>
</dbReference>
<dbReference type="EC" id="2.1.1.77" evidence="3"/>
<comment type="similarity">
    <text evidence="2">Belongs to the methyltransferase superfamily. L-isoaspartyl/D-aspartyl protein methyltransferase family.</text>
</comment>
<keyword evidence="5" id="KW-0489">Methyltransferase</keyword>
<dbReference type="PANTHER" id="PTHR11579:SF0">
    <property type="entry name" value="PROTEIN-L-ISOASPARTATE(D-ASPARTATE) O-METHYLTRANSFERASE"/>
    <property type="match status" value="1"/>
</dbReference>
<evidence type="ECO:0000256" key="2">
    <source>
        <dbReference type="ARBA" id="ARBA00005369"/>
    </source>
</evidence>
<dbReference type="Pfam" id="PF01135">
    <property type="entry name" value="PCMT"/>
    <property type="match status" value="1"/>
</dbReference>
<reference evidence="10" key="1">
    <citation type="submission" date="2022-04" db="EMBL/GenBank/DDBJ databases">
        <title>Halocatena sp. nov., isolated from a salt lake.</title>
        <authorList>
            <person name="Cui H.-L."/>
        </authorList>
    </citation>
    <scope>NUCLEOTIDE SEQUENCE</scope>
    <source>
        <strain evidence="10">AD-1</strain>
    </source>
</reference>
<sequence>MERAVLRDDMVASLEHDTKGWIETESVSLAMRTVPRHEFVPPVHRERAYTDRSFERFGSRVLAPSTAARLIEALTLPADGSVLVVGVGVGYTAAVIAEIVGTHNVHAIDITRRLVTDARRNLAAADYDGVLVDCHDGSEGLVEYAPYDRILVEAAAVNPPAALVRQLSSEGRLLIPLGTNPQTLTLVAPNGERTAEFGRVAFDPLLIDGEQGDTIERNRTLREDREFAARESTGRSGWEHDWIDWTQQTHDYQHR</sequence>